<evidence type="ECO:0000256" key="5">
    <source>
        <dbReference type="ARBA" id="ARBA00022842"/>
    </source>
</evidence>
<dbReference type="InterPro" id="IPR000086">
    <property type="entry name" value="NUDIX_hydrolase_dom"/>
</dbReference>
<evidence type="ECO:0000256" key="3">
    <source>
        <dbReference type="ARBA" id="ARBA00022723"/>
    </source>
</evidence>
<sequence>MDFKAPDHTALHRVASVLVLHNLSNDSLILTRRSLTLKNHPGEVCFPGGRWQEGDKDLLATALRELQEELAIASSRIKSPRLMSPELTLSGFLIYPWFATIEALEPYSANSEEVLDVFNVPLQDVRKLEHYQEITVNRGGIEFKSCLYTACSHVVWGATARIMKQLCDTKNKVI</sequence>
<keyword evidence="6" id="KW-0464">Manganese</keyword>
<comment type="cofactor">
    <cofactor evidence="1">
        <name>Mn(2+)</name>
        <dbReference type="ChEBI" id="CHEBI:29035"/>
    </cofactor>
</comment>
<gene>
    <name evidence="8" type="ORF">clem_07020</name>
</gene>
<dbReference type="GO" id="GO:0046872">
    <property type="term" value="F:metal ion binding"/>
    <property type="evidence" value="ECO:0007669"/>
    <property type="project" value="UniProtKB-KW"/>
</dbReference>
<dbReference type="Gene3D" id="3.90.79.10">
    <property type="entry name" value="Nucleoside Triphosphate Pyrophosphohydrolase"/>
    <property type="match status" value="1"/>
</dbReference>
<keyword evidence="9" id="KW-1185">Reference proteome</keyword>
<evidence type="ECO:0000256" key="1">
    <source>
        <dbReference type="ARBA" id="ARBA00001936"/>
    </source>
</evidence>
<dbReference type="CDD" id="cd03426">
    <property type="entry name" value="NUDIX_CoAse_Nudt7"/>
    <property type="match status" value="1"/>
</dbReference>
<evidence type="ECO:0000259" key="7">
    <source>
        <dbReference type="PROSITE" id="PS51462"/>
    </source>
</evidence>
<evidence type="ECO:0000256" key="2">
    <source>
        <dbReference type="ARBA" id="ARBA00001946"/>
    </source>
</evidence>
<dbReference type="GO" id="GO:0010945">
    <property type="term" value="F:coenzyme A diphosphatase activity"/>
    <property type="evidence" value="ECO:0007669"/>
    <property type="project" value="InterPro"/>
</dbReference>
<dbReference type="OrthoDB" id="9802805at2"/>
<evidence type="ECO:0000313" key="9">
    <source>
        <dbReference type="Proteomes" id="UP000201728"/>
    </source>
</evidence>
<keyword evidence="5" id="KW-0460">Magnesium</keyword>
<dbReference type="PANTHER" id="PTHR12992">
    <property type="entry name" value="NUDIX HYDROLASE"/>
    <property type="match status" value="1"/>
</dbReference>
<comment type="cofactor">
    <cofactor evidence="2">
        <name>Mg(2+)</name>
        <dbReference type="ChEBI" id="CHEBI:18420"/>
    </cofactor>
</comment>
<dbReference type="InterPro" id="IPR045121">
    <property type="entry name" value="CoAse"/>
</dbReference>
<dbReference type="PANTHER" id="PTHR12992:SF11">
    <property type="entry name" value="MITOCHONDRIAL COENZYME A DIPHOSPHATASE NUDT8"/>
    <property type="match status" value="1"/>
</dbReference>
<dbReference type="SUPFAM" id="SSF55811">
    <property type="entry name" value="Nudix"/>
    <property type="match status" value="1"/>
</dbReference>
<protein>
    <submittedName>
        <fullName evidence="8">Putative NUDIX hydrolase</fullName>
    </submittedName>
</protein>
<dbReference type="Pfam" id="PF00293">
    <property type="entry name" value="NUDIX"/>
    <property type="match status" value="1"/>
</dbReference>
<proteinExistence type="predicted"/>
<dbReference type="InterPro" id="IPR015797">
    <property type="entry name" value="NUDIX_hydrolase-like_dom_sf"/>
</dbReference>
<reference evidence="9" key="1">
    <citation type="submission" date="2016-07" db="EMBL/GenBank/DDBJ databases">
        <authorList>
            <person name="Florea S."/>
            <person name="Webb J.S."/>
            <person name="Jaromczyk J."/>
            <person name="Schardl C.L."/>
        </authorList>
    </citation>
    <scope>NUCLEOTIDE SEQUENCE [LARGE SCALE GENOMIC DNA]</scope>
    <source>
        <strain evidence="9">CDC-D5610</strain>
    </source>
</reference>
<evidence type="ECO:0000256" key="6">
    <source>
        <dbReference type="ARBA" id="ARBA00023211"/>
    </source>
</evidence>
<keyword evidence="3" id="KW-0479">Metal-binding</keyword>
<feature type="domain" description="Nudix hydrolase" evidence="7">
    <location>
        <begin position="10"/>
        <end position="142"/>
    </location>
</feature>
<dbReference type="KEGG" id="lcd:clem_07020"/>
<evidence type="ECO:0000313" key="8">
    <source>
        <dbReference type="EMBL" id="ASQ45959.1"/>
    </source>
</evidence>
<organism evidence="8 9">
    <name type="scientific">Legionella clemsonensis</name>
    <dbReference type="NCBI Taxonomy" id="1867846"/>
    <lineage>
        <taxon>Bacteria</taxon>
        <taxon>Pseudomonadati</taxon>
        <taxon>Pseudomonadota</taxon>
        <taxon>Gammaproteobacteria</taxon>
        <taxon>Legionellales</taxon>
        <taxon>Legionellaceae</taxon>
        <taxon>Legionella</taxon>
    </lineage>
</organism>
<dbReference type="EMBL" id="CP016397">
    <property type="protein sequence ID" value="ASQ45959.1"/>
    <property type="molecule type" value="Genomic_DNA"/>
</dbReference>
<dbReference type="RefSeq" id="WP_094090962.1">
    <property type="nucleotide sequence ID" value="NZ_CP016397.1"/>
</dbReference>
<accession>A0A222P299</accession>
<dbReference type="AlphaFoldDB" id="A0A222P299"/>
<evidence type="ECO:0000256" key="4">
    <source>
        <dbReference type="ARBA" id="ARBA00022801"/>
    </source>
</evidence>
<keyword evidence="4 8" id="KW-0378">Hydrolase</keyword>
<dbReference type="Proteomes" id="UP000201728">
    <property type="component" value="Chromosome"/>
</dbReference>
<name>A0A222P299_9GAMM</name>
<dbReference type="PROSITE" id="PS51462">
    <property type="entry name" value="NUDIX"/>
    <property type="match status" value="1"/>
</dbReference>